<name>A0A8S4Q5L8_OWEFU</name>
<dbReference type="PANTHER" id="PTHR19143">
    <property type="entry name" value="FIBRINOGEN/TENASCIN/ANGIOPOEITIN"/>
    <property type="match status" value="1"/>
</dbReference>
<organism evidence="3 4">
    <name type="scientific">Owenia fusiformis</name>
    <name type="common">Polychaete worm</name>
    <dbReference type="NCBI Taxonomy" id="6347"/>
    <lineage>
        <taxon>Eukaryota</taxon>
        <taxon>Metazoa</taxon>
        <taxon>Spiralia</taxon>
        <taxon>Lophotrochozoa</taxon>
        <taxon>Annelida</taxon>
        <taxon>Polychaeta</taxon>
        <taxon>Sedentaria</taxon>
        <taxon>Canalipalpata</taxon>
        <taxon>Sabellida</taxon>
        <taxon>Oweniida</taxon>
        <taxon>Oweniidae</taxon>
        <taxon>Owenia</taxon>
    </lineage>
</organism>
<dbReference type="PROSITE" id="PS51406">
    <property type="entry name" value="FIBRINOGEN_C_2"/>
    <property type="match status" value="1"/>
</dbReference>
<dbReference type="SMART" id="SM00186">
    <property type="entry name" value="FBG"/>
    <property type="match status" value="1"/>
</dbReference>
<gene>
    <name evidence="3" type="ORF">OFUS_LOCUS25046</name>
</gene>
<evidence type="ECO:0000259" key="2">
    <source>
        <dbReference type="PROSITE" id="PS51406"/>
    </source>
</evidence>
<evidence type="ECO:0000313" key="4">
    <source>
        <dbReference type="Proteomes" id="UP000749559"/>
    </source>
</evidence>
<dbReference type="EMBL" id="CAIIXF020000012">
    <property type="protein sequence ID" value="CAH1801236.1"/>
    <property type="molecule type" value="Genomic_DNA"/>
</dbReference>
<dbReference type="AlphaFoldDB" id="A0A8S4Q5L8"/>
<dbReference type="InterPro" id="IPR002181">
    <property type="entry name" value="Fibrinogen_a/b/g_C_dom"/>
</dbReference>
<reference evidence="3" key="1">
    <citation type="submission" date="2022-03" db="EMBL/GenBank/DDBJ databases">
        <authorList>
            <person name="Martin C."/>
        </authorList>
    </citation>
    <scope>NUCLEOTIDE SEQUENCE</scope>
</reference>
<protein>
    <recommendedName>
        <fullName evidence="2">Fibrinogen C-terminal domain-containing protein</fullName>
    </recommendedName>
</protein>
<keyword evidence="4" id="KW-1185">Reference proteome</keyword>
<comment type="caution">
    <text evidence="3">The sequence shown here is derived from an EMBL/GenBank/DDBJ whole genome shotgun (WGS) entry which is preliminary data.</text>
</comment>
<dbReference type="SUPFAM" id="SSF56496">
    <property type="entry name" value="Fibrinogen C-terminal domain-like"/>
    <property type="match status" value="1"/>
</dbReference>
<sequence length="274" mass="30811">MQNDIQTKAHEITEIKAIAQRERQKIFALEKKVIDLQTNYSELQRQGNQGSKRDNGSRGPRDERGPKGGKAYIADCGEHPSLTGAITIMTEGDSPRAFSVYCKRGWTYIFKRFDGSINFTRPWADYKRGFGETMGEYFIGLDNLASLLKERNFKARFELTTWPPATPSSGYAEYSNFSIADESYKYRLSISGYSGTAGDSMQGYHNGRQFTTYDQDNDHENSGNCAITYKGAWWYNGCHQANLFGIYARGPICPSYATMYGLVTMANVASAKHS</sequence>
<dbReference type="OrthoDB" id="6121324at2759"/>
<dbReference type="InterPro" id="IPR014716">
    <property type="entry name" value="Fibrinogen_a/b/g_C_1"/>
</dbReference>
<dbReference type="Proteomes" id="UP000749559">
    <property type="component" value="Unassembled WGS sequence"/>
</dbReference>
<accession>A0A8S4Q5L8</accession>
<dbReference type="InterPro" id="IPR050373">
    <property type="entry name" value="Fibrinogen_C-term_domain"/>
</dbReference>
<dbReference type="CDD" id="cd00087">
    <property type="entry name" value="FReD"/>
    <property type="match status" value="1"/>
</dbReference>
<feature type="compositionally biased region" description="Basic and acidic residues" evidence="1">
    <location>
        <begin position="51"/>
        <end position="66"/>
    </location>
</feature>
<dbReference type="InterPro" id="IPR036056">
    <property type="entry name" value="Fibrinogen-like_C"/>
</dbReference>
<proteinExistence type="predicted"/>
<evidence type="ECO:0000256" key="1">
    <source>
        <dbReference type="SAM" id="MobiDB-lite"/>
    </source>
</evidence>
<dbReference type="Pfam" id="PF00147">
    <property type="entry name" value="Fibrinogen_C"/>
    <property type="match status" value="1"/>
</dbReference>
<evidence type="ECO:0000313" key="3">
    <source>
        <dbReference type="EMBL" id="CAH1801236.1"/>
    </source>
</evidence>
<feature type="domain" description="Fibrinogen C-terminal" evidence="2">
    <location>
        <begin position="67"/>
        <end position="251"/>
    </location>
</feature>
<dbReference type="Gene3D" id="3.90.215.10">
    <property type="entry name" value="Gamma Fibrinogen, chain A, domain 1"/>
    <property type="match status" value="1"/>
</dbReference>
<feature type="region of interest" description="Disordered" evidence="1">
    <location>
        <begin position="42"/>
        <end position="70"/>
    </location>
</feature>